<evidence type="ECO:0000313" key="2">
    <source>
        <dbReference type="EMBL" id="KAF2200176.1"/>
    </source>
</evidence>
<reference evidence="2" key="1">
    <citation type="journal article" date="2020" name="Stud. Mycol.">
        <title>101 Dothideomycetes genomes: a test case for predicting lifestyles and emergence of pathogens.</title>
        <authorList>
            <person name="Haridas S."/>
            <person name="Albert R."/>
            <person name="Binder M."/>
            <person name="Bloem J."/>
            <person name="Labutti K."/>
            <person name="Salamov A."/>
            <person name="Andreopoulos B."/>
            <person name="Baker S."/>
            <person name="Barry K."/>
            <person name="Bills G."/>
            <person name="Bluhm B."/>
            <person name="Cannon C."/>
            <person name="Castanera R."/>
            <person name="Culley D."/>
            <person name="Daum C."/>
            <person name="Ezra D."/>
            <person name="Gonzalez J."/>
            <person name="Henrissat B."/>
            <person name="Kuo A."/>
            <person name="Liang C."/>
            <person name="Lipzen A."/>
            <person name="Lutzoni F."/>
            <person name="Magnuson J."/>
            <person name="Mondo S."/>
            <person name="Nolan M."/>
            <person name="Ohm R."/>
            <person name="Pangilinan J."/>
            <person name="Park H.-J."/>
            <person name="Ramirez L."/>
            <person name="Alfaro M."/>
            <person name="Sun H."/>
            <person name="Tritt A."/>
            <person name="Yoshinaga Y."/>
            <person name="Zwiers L.-H."/>
            <person name="Turgeon B."/>
            <person name="Goodwin S."/>
            <person name="Spatafora J."/>
            <person name="Crous P."/>
            <person name="Grigoriev I."/>
        </authorList>
    </citation>
    <scope>NUCLEOTIDE SEQUENCE</scope>
    <source>
        <strain evidence="2">ATCC 74209</strain>
    </source>
</reference>
<feature type="chain" id="PRO_5040274416" evidence="1">
    <location>
        <begin position="20"/>
        <end position="103"/>
    </location>
</feature>
<gene>
    <name evidence="2" type="ORF">GQ43DRAFT_86445</name>
</gene>
<name>A0A9P4JIT0_9PLEO</name>
<keyword evidence="1" id="KW-0732">Signal</keyword>
<organism evidence="2 3">
    <name type="scientific">Delitschia confertaspora ATCC 74209</name>
    <dbReference type="NCBI Taxonomy" id="1513339"/>
    <lineage>
        <taxon>Eukaryota</taxon>
        <taxon>Fungi</taxon>
        <taxon>Dikarya</taxon>
        <taxon>Ascomycota</taxon>
        <taxon>Pezizomycotina</taxon>
        <taxon>Dothideomycetes</taxon>
        <taxon>Pleosporomycetidae</taxon>
        <taxon>Pleosporales</taxon>
        <taxon>Delitschiaceae</taxon>
        <taxon>Delitschia</taxon>
    </lineage>
</organism>
<dbReference type="EMBL" id="ML994035">
    <property type="protein sequence ID" value="KAF2200176.1"/>
    <property type="molecule type" value="Genomic_DNA"/>
</dbReference>
<feature type="signal peptide" evidence="1">
    <location>
        <begin position="1"/>
        <end position="19"/>
    </location>
</feature>
<evidence type="ECO:0000256" key="1">
    <source>
        <dbReference type="SAM" id="SignalP"/>
    </source>
</evidence>
<keyword evidence="3" id="KW-1185">Reference proteome</keyword>
<dbReference type="AlphaFoldDB" id="A0A9P4JIT0"/>
<dbReference type="Proteomes" id="UP000799536">
    <property type="component" value="Unassembled WGS sequence"/>
</dbReference>
<proteinExistence type="predicted"/>
<sequence length="103" mass="11421">MTSFLHSISLLTIPQPVLVIVVLSGCRTTGETLYYPYRAYDRNEFNPAGMNCTSCVLDDYFFGFSGGPSSIPRRSNSACNMRPAVCRDSGGFTECERRSHIPL</sequence>
<comment type="caution">
    <text evidence="2">The sequence shown here is derived from an EMBL/GenBank/DDBJ whole genome shotgun (WGS) entry which is preliminary data.</text>
</comment>
<evidence type="ECO:0000313" key="3">
    <source>
        <dbReference type="Proteomes" id="UP000799536"/>
    </source>
</evidence>
<accession>A0A9P4JIT0</accession>
<protein>
    <submittedName>
        <fullName evidence="2">Uncharacterized protein</fullName>
    </submittedName>
</protein>